<evidence type="ECO:0000313" key="3">
    <source>
        <dbReference type="Proteomes" id="UP001500456"/>
    </source>
</evidence>
<reference evidence="3" key="1">
    <citation type="journal article" date="2019" name="Int. J. Syst. Evol. Microbiol.">
        <title>The Global Catalogue of Microorganisms (GCM) 10K type strain sequencing project: providing services to taxonomists for standard genome sequencing and annotation.</title>
        <authorList>
            <consortium name="The Broad Institute Genomics Platform"/>
            <consortium name="The Broad Institute Genome Sequencing Center for Infectious Disease"/>
            <person name="Wu L."/>
            <person name="Ma J."/>
        </authorList>
    </citation>
    <scope>NUCLEOTIDE SEQUENCE [LARGE SCALE GENOMIC DNA]</scope>
    <source>
        <strain evidence="3">JCM 16924</strain>
    </source>
</reference>
<name>A0ABP7SXY8_9ACTN</name>
<gene>
    <name evidence="2" type="ORF">GCM10022232_72030</name>
</gene>
<dbReference type="InterPro" id="IPR014914">
    <property type="entry name" value="RES_dom"/>
</dbReference>
<accession>A0ABP7SXY8</accession>
<keyword evidence="3" id="KW-1185">Reference proteome</keyword>
<dbReference type="Proteomes" id="UP001500456">
    <property type="component" value="Unassembled WGS sequence"/>
</dbReference>
<evidence type="ECO:0000313" key="2">
    <source>
        <dbReference type="EMBL" id="GAA4017931.1"/>
    </source>
</evidence>
<evidence type="ECO:0000259" key="1">
    <source>
        <dbReference type="SMART" id="SM00953"/>
    </source>
</evidence>
<dbReference type="EMBL" id="BAAAZX010000026">
    <property type="protein sequence ID" value="GAA4017931.1"/>
    <property type="molecule type" value="Genomic_DNA"/>
</dbReference>
<protein>
    <recommendedName>
        <fullName evidence="1">RES domain-containing protein</fullName>
    </recommendedName>
</protein>
<proteinExistence type="predicted"/>
<feature type="domain" description="RES" evidence="1">
    <location>
        <begin position="242"/>
        <end position="396"/>
    </location>
</feature>
<dbReference type="SMART" id="SM00953">
    <property type="entry name" value="RES"/>
    <property type="match status" value="1"/>
</dbReference>
<comment type="caution">
    <text evidence="2">The sequence shown here is derived from an EMBL/GenBank/DDBJ whole genome shotgun (WGS) entry which is preliminary data.</text>
</comment>
<dbReference type="Pfam" id="PF08808">
    <property type="entry name" value="RES"/>
    <property type="match status" value="1"/>
</dbReference>
<sequence length="429" mass="47344">MIRGAGPTGPLYRVGMESAEGDNEAASWEPAVGARELCFEHIHDDLLEKQLWETAFRGACSFCPEGAPGHAPEHALEGARDRMTVVRVSQLAEAVLAAISDGDCDAPADEVVEWAHGDSHKVPPDPAQTVAEACAAVVDDDVLKAVKDYIDQKNWYGDPVPFVSRSSTMRDSWASFCRTVVERDLDLPGSDPSPGSDRDLLDSLMGRIAGIIRDARLIRTVEPGEKIWRGRMRADDVLPRYRATDIGSAPPERAAENRMSRAGVSLFYGSADSDTAVVEISARDDRPFAAVAAFEVTRPIRVVDLVDIPEPPSRFDREQATRRDSLVFLRDFARDLSRPVFYDGRNHRDYRPTQYATDYFRESPGLRVEGIRFRSAHNGGVNYALFVDMTQCLASDAADGHGTLRLIEGSERVEPRSQVARRSAETRAV</sequence>
<organism evidence="2 3">
    <name type="scientific">Streptomyces plumbiresistens</name>
    <dbReference type="NCBI Taxonomy" id="511811"/>
    <lineage>
        <taxon>Bacteria</taxon>
        <taxon>Bacillati</taxon>
        <taxon>Actinomycetota</taxon>
        <taxon>Actinomycetes</taxon>
        <taxon>Kitasatosporales</taxon>
        <taxon>Streptomycetaceae</taxon>
        <taxon>Streptomyces</taxon>
    </lineage>
</organism>